<feature type="transmembrane region" description="Helical" evidence="5">
    <location>
        <begin position="139"/>
        <end position="162"/>
    </location>
</feature>
<evidence type="ECO:0000259" key="6">
    <source>
        <dbReference type="PROSITE" id="PS51012"/>
    </source>
</evidence>
<evidence type="ECO:0000256" key="3">
    <source>
        <dbReference type="ARBA" id="ARBA00022989"/>
    </source>
</evidence>
<accession>A0A5S9N0K5</accession>
<evidence type="ECO:0000256" key="5">
    <source>
        <dbReference type="RuleBase" id="RU361157"/>
    </source>
</evidence>
<feature type="transmembrane region" description="Helical" evidence="5">
    <location>
        <begin position="216"/>
        <end position="240"/>
    </location>
</feature>
<evidence type="ECO:0000256" key="1">
    <source>
        <dbReference type="ARBA" id="ARBA00004141"/>
    </source>
</evidence>
<proteinExistence type="inferred from homology"/>
<keyword evidence="8" id="KW-1185">Reference proteome</keyword>
<dbReference type="InterPro" id="IPR013525">
    <property type="entry name" value="ABC2_TM"/>
</dbReference>
<feature type="transmembrane region" description="Helical" evidence="5">
    <location>
        <begin position="21"/>
        <end position="40"/>
    </location>
</feature>
<comment type="subcellular location">
    <subcellularLocation>
        <location evidence="5">Cell inner membrane</location>
        <topology evidence="5">Multi-pass membrane protein</topology>
    </subcellularLocation>
    <subcellularLocation>
        <location evidence="1">Membrane</location>
        <topology evidence="1">Multi-pass membrane protein</topology>
    </subcellularLocation>
</comment>
<keyword evidence="3 5" id="KW-1133">Transmembrane helix</keyword>
<dbReference type="OrthoDB" id="8988363at2"/>
<organism evidence="7 8">
    <name type="scientific">BD1-7 clade bacterium</name>
    <dbReference type="NCBI Taxonomy" id="2029982"/>
    <lineage>
        <taxon>Bacteria</taxon>
        <taxon>Pseudomonadati</taxon>
        <taxon>Pseudomonadota</taxon>
        <taxon>Gammaproteobacteria</taxon>
        <taxon>Cellvibrionales</taxon>
        <taxon>Spongiibacteraceae</taxon>
        <taxon>BD1-7 clade</taxon>
    </lineage>
</organism>
<name>A0A5S9N0K5_9GAMM</name>
<evidence type="ECO:0000313" key="8">
    <source>
        <dbReference type="Proteomes" id="UP000441399"/>
    </source>
</evidence>
<evidence type="ECO:0000256" key="4">
    <source>
        <dbReference type="ARBA" id="ARBA00023136"/>
    </source>
</evidence>
<dbReference type="AlphaFoldDB" id="A0A5S9N0K5"/>
<keyword evidence="4 5" id="KW-0472">Membrane</keyword>
<feature type="transmembrane region" description="Helical" evidence="5">
    <location>
        <begin position="252"/>
        <end position="270"/>
    </location>
</feature>
<feature type="transmembrane region" description="Helical" evidence="5">
    <location>
        <begin position="310"/>
        <end position="328"/>
    </location>
</feature>
<keyword evidence="2 5" id="KW-0812">Transmembrane</keyword>
<reference evidence="7 8" key="1">
    <citation type="submission" date="2019-11" db="EMBL/GenBank/DDBJ databases">
        <authorList>
            <person name="Holert J."/>
        </authorList>
    </citation>
    <scope>NUCLEOTIDE SEQUENCE [LARGE SCALE GENOMIC DNA]</scope>
    <source>
        <strain evidence="7">SB11_3</strain>
    </source>
</reference>
<dbReference type="InterPro" id="IPR052902">
    <property type="entry name" value="ABC-2_transporter"/>
</dbReference>
<dbReference type="PROSITE" id="PS51012">
    <property type="entry name" value="ABC_TM2"/>
    <property type="match status" value="1"/>
</dbReference>
<feature type="domain" description="ABC transmembrane type-2" evidence="6">
    <location>
        <begin position="106"/>
        <end position="331"/>
    </location>
</feature>
<keyword evidence="5" id="KW-1003">Cell membrane</keyword>
<dbReference type="Proteomes" id="UP000441399">
    <property type="component" value="Unassembled WGS sequence"/>
</dbReference>
<dbReference type="PANTHER" id="PTHR43027">
    <property type="entry name" value="DOXORUBICIN RESISTANCE ABC TRANSPORTER PERMEASE PROTEIN DRRC-RELATED"/>
    <property type="match status" value="1"/>
</dbReference>
<dbReference type="GO" id="GO:0140359">
    <property type="term" value="F:ABC-type transporter activity"/>
    <property type="evidence" value="ECO:0007669"/>
    <property type="project" value="InterPro"/>
</dbReference>
<dbReference type="InterPro" id="IPR047817">
    <property type="entry name" value="ABC2_TM_bact-type"/>
</dbReference>
<dbReference type="Pfam" id="PF01061">
    <property type="entry name" value="ABC2_membrane"/>
    <property type="match status" value="1"/>
</dbReference>
<evidence type="ECO:0000313" key="7">
    <source>
        <dbReference type="EMBL" id="CAA0083354.1"/>
    </source>
</evidence>
<protein>
    <recommendedName>
        <fullName evidence="5">Transport permease protein</fullName>
    </recommendedName>
</protein>
<gene>
    <name evidence="7" type="primary">ybhR</name>
    <name evidence="7" type="ORF">OPDIPICF_00523</name>
</gene>
<comment type="similarity">
    <text evidence="5">Belongs to the ABC-2 integral membrane protein family.</text>
</comment>
<feature type="transmembrane region" description="Helical" evidence="5">
    <location>
        <begin position="183"/>
        <end position="210"/>
    </location>
</feature>
<keyword evidence="5" id="KW-0813">Transport</keyword>
<dbReference type="EMBL" id="CACSIO010000001">
    <property type="protein sequence ID" value="CAA0083354.1"/>
    <property type="molecule type" value="Genomic_DNA"/>
</dbReference>
<dbReference type="PANTHER" id="PTHR43027:SF2">
    <property type="entry name" value="TRANSPORT PERMEASE PROTEIN"/>
    <property type="match status" value="1"/>
</dbReference>
<sequence>MKSFLILWQSRNKEFYRDKGSLSWALLFPILIIAGCAVAFSGDPEELVKIGILNGSTLPETLAFLDTPYAEAIKYDDVDYAQTRLRQHQLHAVIDPATTTVFVNPLSIQSQLLVDLIQGRDHGYSVVTVEGKAIRYVEWVIPGVLGMNIMFGSLFGVGYVIVRYRKNGVLKRLKATPISPLAFLSAQVASRLFIVVAANTAIFIGSYWLLNLRFEGNWLVFFLVTILGAITMISMGLLVAARTESEELAGGLLNMFTWPMMFLSGVWFSLDDTPIAMQRLADFLPLTHMVRASREIMINGASLVDVAPELVTLSVMAMIFLGLASWLFQWQKA</sequence>
<evidence type="ECO:0000256" key="2">
    <source>
        <dbReference type="ARBA" id="ARBA00022692"/>
    </source>
</evidence>
<dbReference type="GO" id="GO:0005886">
    <property type="term" value="C:plasma membrane"/>
    <property type="evidence" value="ECO:0007669"/>
    <property type="project" value="UniProtKB-SubCell"/>
</dbReference>